<keyword evidence="2" id="KW-1185">Reference proteome</keyword>
<sequence>MHPMWMVRAERGRLYDEFLRHGVAALGWTALARLVAAAGSRQALLDMCAAAEPARRRSAIVSGASQVWRFVHDVDEGDRVVTYSPQRRCYRVGRITGPARHHPEWIDLGMPLARRVDWHPREVPRDALPPGTRNSLGPTLTLFRVSPGAARQLVLRLDD</sequence>
<evidence type="ECO:0000313" key="1">
    <source>
        <dbReference type="EMBL" id="GGZ63988.1"/>
    </source>
</evidence>
<proteinExistence type="predicted"/>
<comment type="caution">
    <text evidence="1">The sequence shown here is derived from an EMBL/GenBank/DDBJ whole genome shotgun (WGS) entry which is preliminary data.</text>
</comment>
<evidence type="ECO:0008006" key="3">
    <source>
        <dbReference type="Google" id="ProtNLM"/>
    </source>
</evidence>
<organism evidence="1 2">
    <name type="scientific">Cognatilysobacter xinjiangensis</name>
    <dbReference type="NCBI Taxonomy" id="546892"/>
    <lineage>
        <taxon>Bacteria</taxon>
        <taxon>Pseudomonadati</taxon>
        <taxon>Pseudomonadota</taxon>
        <taxon>Gammaproteobacteria</taxon>
        <taxon>Lysobacterales</taxon>
        <taxon>Lysobacteraceae</taxon>
        <taxon>Cognatilysobacter</taxon>
    </lineage>
</organism>
<name>A0ABQ3C105_9GAMM</name>
<accession>A0ABQ3C105</accession>
<protein>
    <recommendedName>
        <fullName evidence="3">EVE domain-containing protein</fullName>
    </recommendedName>
</protein>
<dbReference type="Proteomes" id="UP000643403">
    <property type="component" value="Unassembled WGS sequence"/>
</dbReference>
<dbReference type="EMBL" id="BMXY01000002">
    <property type="protein sequence ID" value="GGZ63988.1"/>
    <property type="molecule type" value="Genomic_DNA"/>
</dbReference>
<evidence type="ECO:0000313" key="2">
    <source>
        <dbReference type="Proteomes" id="UP000643403"/>
    </source>
</evidence>
<gene>
    <name evidence="1" type="ORF">GCM10008101_16960</name>
</gene>
<reference evidence="2" key="1">
    <citation type="journal article" date="2019" name="Int. J. Syst. Evol. Microbiol.">
        <title>The Global Catalogue of Microorganisms (GCM) 10K type strain sequencing project: providing services to taxonomists for standard genome sequencing and annotation.</title>
        <authorList>
            <consortium name="The Broad Institute Genomics Platform"/>
            <consortium name="The Broad Institute Genome Sequencing Center for Infectious Disease"/>
            <person name="Wu L."/>
            <person name="Ma J."/>
        </authorList>
    </citation>
    <scope>NUCLEOTIDE SEQUENCE [LARGE SCALE GENOMIC DNA]</scope>
    <source>
        <strain evidence="2">KCTC 22558</strain>
    </source>
</reference>